<dbReference type="GO" id="GO:0035774">
    <property type="term" value="P:positive regulation of insulin secretion involved in cellular response to glucose stimulus"/>
    <property type="evidence" value="ECO:0007669"/>
    <property type="project" value="TreeGrafter"/>
</dbReference>
<dbReference type="GO" id="GO:0035091">
    <property type="term" value="F:phosphatidylinositol binding"/>
    <property type="evidence" value="ECO:0007669"/>
    <property type="project" value="TreeGrafter"/>
</dbReference>
<organism evidence="2 3">
    <name type="scientific">Danionella cerebrum</name>
    <dbReference type="NCBI Taxonomy" id="2873325"/>
    <lineage>
        <taxon>Eukaryota</taxon>
        <taxon>Metazoa</taxon>
        <taxon>Chordata</taxon>
        <taxon>Craniata</taxon>
        <taxon>Vertebrata</taxon>
        <taxon>Euteleostomi</taxon>
        <taxon>Actinopterygii</taxon>
        <taxon>Neopterygii</taxon>
        <taxon>Teleostei</taxon>
        <taxon>Ostariophysi</taxon>
        <taxon>Cypriniformes</taxon>
        <taxon>Danionidae</taxon>
        <taxon>Danioninae</taxon>
        <taxon>Danionella</taxon>
    </lineage>
</organism>
<evidence type="ECO:0000313" key="3">
    <source>
        <dbReference type="Proteomes" id="UP000316079"/>
    </source>
</evidence>
<evidence type="ECO:0000313" key="2">
    <source>
        <dbReference type="EMBL" id="TRY83952.1"/>
    </source>
</evidence>
<dbReference type="InterPro" id="IPR039934">
    <property type="entry name" value="C2CD2/C2CD2L"/>
</dbReference>
<dbReference type="InterPro" id="IPR040885">
    <property type="entry name" value="SMP_C2CD2L"/>
</dbReference>
<dbReference type="PANTHER" id="PTHR21119">
    <property type="entry name" value="C2 DOMAIN-CONTAINING PROTEIN"/>
    <property type="match status" value="1"/>
</dbReference>
<dbReference type="OrthoDB" id="9942148at2759"/>
<dbReference type="Proteomes" id="UP000316079">
    <property type="component" value="Unassembled WGS sequence"/>
</dbReference>
<comment type="caution">
    <text evidence="2">The sequence shown here is derived from an EMBL/GenBank/DDBJ whole genome shotgun (WGS) entry which is preliminary data.</text>
</comment>
<feature type="domain" description="Synaptotagmin-like mitochondrial and lipid-binding" evidence="1">
    <location>
        <begin position="13"/>
        <end position="90"/>
    </location>
</feature>
<sequence>MSLFIEHPLNFLQVLQCNCSVDTITFPVTVTQQSPAAVSMDTYQITVEPMQAQLQVCLEEVELEGLLVSWTFSKQPQLSLTIKSCQRAKKEARI</sequence>
<accession>A0A553Q1Y7</accession>
<gene>
    <name evidence="2" type="ORF">DNTS_006531</name>
</gene>
<dbReference type="EMBL" id="SRMA01026443">
    <property type="protein sequence ID" value="TRY83952.1"/>
    <property type="molecule type" value="Genomic_DNA"/>
</dbReference>
<proteinExistence type="predicted"/>
<keyword evidence="3" id="KW-1185">Reference proteome</keyword>
<dbReference type="AlphaFoldDB" id="A0A553Q1Y7"/>
<name>A0A553Q1Y7_9TELE</name>
<dbReference type="Pfam" id="PF18696">
    <property type="entry name" value="SMP_C2CD2L"/>
    <property type="match status" value="1"/>
</dbReference>
<protein>
    <recommendedName>
        <fullName evidence="1">Synaptotagmin-like mitochondrial and lipid-binding domain-containing protein</fullName>
    </recommendedName>
</protein>
<reference evidence="2 3" key="1">
    <citation type="journal article" date="2019" name="Sci. Data">
        <title>Hybrid genome assembly and annotation of Danionella translucida.</title>
        <authorList>
            <person name="Kadobianskyi M."/>
            <person name="Schulze L."/>
            <person name="Schuelke M."/>
            <person name="Judkewitz B."/>
        </authorList>
    </citation>
    <scope>NUCLEOTIDE SEQUENCE [LARGE SCALE GENOMIC DNA]</scope>
    <source>
        <strain evidence="2 3">Bolton</strain>
    </source>
</reference>
<dbReference type="GO" id="GO:0008526">
    <property type="term" value="F:phosphatidylinositol transfer activity"/>
    <property type="evidence" value="ECO:0007669"/>
    <property type="project" value="TreeGrafter"/>
</dbReference>
<evidence type="ECO:0000259" key="1">
    <source>
        <dbReference type="Pfam" id="PF18696"/>
    </source>
</evidence>
<dbReference type="GO" id="GO:0098592">
    <property type="term" value="C:cytoplasmic side of apical plasma membrane"/>
    <property type="evidence" value="ECO:0007669"/>
    <property type="project" value="TreeGrafter"/>
</dbReference>
<dbReference type="PANTHER" id="PTHR21119:SF8">
    <property type="entry name" value="PHOSPHOLIPID TRANSFER PROTEIN C2CD2L"/>
    <property type="match status" value="1"/>
</dbReference>